<organism evidence="2 3">
    <name type="scientific">Deinococcus daejeonensis</name>
    <dbReference type="NCBI Taxonomy" id="1007098"/>
    <lineage>
        <taxon>Bacteria</taxon>
        <taxon>Thermotogati</taxon>
        <taxon>Deinococcota</taxon>
        <taxon>Deinococci</taxon>
        <taxon>Deinococcales</taxon>
        <taxon>Deinococcaceae</taxon>
        <taxon>Deinococcus</taxon>
    </lineage>
</organism>
<dbReference type="Pfam" id="PF17761">
    <property type="entry name" value="DUF1016_N"/>
    <property type="match status" value="1"/>
</dbReference>
<gene>
    <name evidence="2" type="ORF">GCM10010842_34900</name>
</gene>
<name>A0ABQ2JHL1_9DEIO</name>
<dbReference type="EMBL" id="BMOR01000026">
    <property type="protein sequence ID" value="GGN45401.1"/>
    <property type="molecule type" value="Genomic_DNA"/>
</dbReference>
<dbReference type="InterPro" id="IPR041527">
    <property type="entry name" value="YhcG_N"/>
</dbReference>
<protein>
    <recommendedName>
        <fullName evidence="1">YhcG N-terminal domain-containing protein</fullName>
    </recommendedName>
</protein>
<dbReference type="Proteomes" id="UP000645517">
    <property type="component" value="Unassembled WGS sequence"/>
</dbReference>
<evidence type="ECO:0000313" key="3">
    <source>
        <dbReference type="Proteomes" id="UP000645517"/>
    </source>
</evidence>
<keyword evidence="3" id="KW-1185">Reference proteome</keyword>
<accession>A0ABQ2JHL1</accession>
<evidence type="ECO:0000259" key="1">
    <source>
        <dbReference type="Pfam" id="PF17761"/>
    </source>
</evidence>
<evidence type="ECO:0000313" key="2">
    <source>
        <dbReference type="EMBL" id="GGN45401.1"/>
    </source>
</evidence>
<sequence length="271" mass="30914">MDSDLIYEIYGIFEENSDGKKSRSYIYWLIGNKINEYTSKRPMRKDITGALANQLEESLSLRVGFSARNLRYMQKFAQTMPHPAHWDEATRKRQWTDHVKAMSQTEGAAKRGRKPRTSTANAIDQPIRTAPTRRDLGLLAEAEADRAPLTDTHVVALASALLSRIPGVSLIGLDRHLSQRNLLEAVSLHVVSQASEIDLVLVVHEGSFKAVELQRIHRDVVQKYPWRTIVFMQFNVGTKMHCIANTNDLKFRQLAKRVFIEARRVFVCIKS</sequence>
<proteinExistence type="predicted"/>
<feature type="domain" description="YhcG N-terminal" evidence="1">
    <location>
        <begin position="26"/>
        <end position="109"/>
    </location>
</feature>
<reference evidence="3" key="1">
    <citation type="journal article" date="2019" name="Int. J. Syst. Evol. Microbiol.">
        <title>The Global Catalogue of Microorganisms (GCM) 10K type strain sequencing project: providing services to taxonomists for standard genome sequencing and annotation.</title>
        <authorList>
            <consortium name="The Broad Institute Genomics Platform"/>
            <consortium name="The Broad Institute Genome Sequencing Center for Infectious Disease"/>
            <person name="Wu L."/>
            <person name="Ma J."/>
        </authorList>
    </citation>
    <scope>NUCLEOTIDE SEQUENCE [LARGE SCALE GENOMIC DNA]</scope>
    <source>
        <strain evidence="3">JCM 16918</strain>
    </source>
</reference>
<comment type="caution">
    <text evidence="2">The sequence shown here is derived from an EMBL/GenBank/DDBJ whole genome shotgun (WGS) entry which is preliminary data.</text>
</comment>